<dbReference type="PANTHER" id="PTHR31589:SF223">
    <property type="entry name" value="PROTEIN, PUTATIVE (DUF239)-RELATED"/>
    <property type="match status" value="1"/>
</dbReference>
<keyword evidence="3" id="KW-1185">Reference proteome</keyword>
<proteinExistence type="predicted"/>
<evidence type="ECO:0000259" key="1">
    <source>
        <dbReference type="PROSITE" id="PS52045"/>
    </source>
</evidence>
<dbReference type="PANTHER" id="PTHR31589">
    <property type="entry name" value="PROTEIN, PUTATIVE (DUF239)-RELATED-RELATED"/>
    <property type="match status" value="1"/>
</dbReference>
<dbReference type="Proteomes" id="UP001443914">
    <property type="component" value="Unassembled WGS sequence"/>
</dbReference>
<dbReference type="Pfam" id="PF03080">
    <property type="entry name" value="Neprosin"/>
    <property type="match status" value="1"/>
</dbReference>
<evidence type="ECO:0000313" key="2">
    <source>
        <dbReference type="EMBL" id="KAK9735962.1"/>
    </source>
</evidence>
<accession>A0AAW1LPG5</accession>
<organism evidence="2 3">
    <name type="scientific">Saponaria officinalis</name>
    <name type="common">Common soapwort</name>
    <name type="synonym">Lychnis saponaria</name>
    <dbReference type="NCBI Taxonomy" id="3572"/>
    <lineage>
        <taxon>Eukaryota</taxon>
        <taxon>Viridiplantae</taxon>
        <taxon>Streptophyta</taxon>
        <taxon>Embryophyta</taxon>
        <taxon>Tracheophyta</taxon>
        <taxon>Spermatophyta</taxon>
        <taxon>Magnoliopsida</taxon>
        <taxon>eudicotyledons</taxon>
        <taxon>Gunneridae</taxon>
        <taxon>Pentapetalae</taxon>
        <taxon>Caryophyllales</taxon>
        <taxon>Caryophyllaceae</taxon>
        <taxon>Caryophylleae</taxon>
        <taxon>Saponaria</taxon>
    </lineage>
</organism>
<dbReference type="InterPro" id="IPR053168">
    <property type="entry name" value="Glutamic_endopeptidase"/>
</dbReference>
<dbReference type="PROSITE" id="PS52045">
    <property type="entry name" value="NEPROSIN_PEP_CD"/>
    <property type="match status" value="1"/>
</dbReference>
<name>A0AAW1LPG5_SAPOF</name>
<dbReference type="InterPro" id="IPR004314">
    <property type="entry name" value="Neprosin"/>
</dbReference>
<sequence>MGANGAVTIYRPLVTESQSSSERIKLINGGESIEAGWMVNPEVFNDTDAHLYGSFTARGRHCVNTYCAGFVQLSRSITLGVATPRYSTVGGTQFVWHLSIEKEQDGNWWLFLMTPEKVGIGYWPRHLFIGLANTANQVEWGGEVNNPGPTSPPPQMGHGGKARYDTQLSALFLQASVIVDESRRSVSPPDTEKVMDCVGWYTVLDAGDQGNSLGRLIFFGG</sequence>
<feature type="domain" description="Neprosin PEP catalytic" evidence="1">
    <location>
        <begin position="1"/>
        <end position="221"/>
    </location>
</feature>
<reference evidence="2" key="1">
    <citation type="submission" date="2024-03" db="EMBL/GenBank/DDBJ databases">
        <title>WGS assembly of Saponaria officinalis var. Norfolk2.</title>
        <authorList>
            <person name="Jenkins J."/>
            <person name="Shu S."/>
            <person name="Grimwood J."/>
            <person name="Barry K."/>
            <person name="Goodstein D."/>
            <person name="Schmutz J."/>
            <person name="Leebens-Mack J."/>
            <person name="Osbourn A."/>
        </authorList>
    </citation>
    <scope>NUCLEOTIDE SEQUENCE [LARGE SCALE GENOMIC DNA]</scope>
    <source>
        <strain evidence="2">JIC</strain>
    </source>
</reference>
<comment type="caution">
    <text evidence="2">The sequence shown here is derived from an EMBL/GenBank/DDBJ whole genome shotgun (WGS) entry which is preliminary data.</text>
</comment>
<protein>
    <recommendedName>
        <fullName evidence="1">Neprosin PEP catalytic domain-containing protein</fullName>
    </recommendedName>
</protein>
<dbReference type="Gene3D" id="3.90.1320.10">
    <property type="entry name" value="Outer-capsid protein sigma 3, large lobe"/>
    <property type="match status" value="1"/>
</dbReference>
<gene>
    <name evidence="2" type="ORF">RND81_04G241400</name>
</gene>
<evidence type="ECO:0000313" key="3">
    <source>
        <dbReference type="Proteomes" id="UP001443914"/>
    </source>
</evidence>
<dbReference type="EMBL" id="JBDFQZ010000004">
    <property type="protein sequence ID" value="KAK9735962.1"/>
    <property type="molecule type" value="Genomic_DNA"/>
</dbReference>
<dbReference type="AlphaFoldDB" id="A0AAW1LPG5"/>